<dbReference type="Gene3D" id="3.30.300.30">
    <property type="match status" value="1"/>
</dbReference>
<accession>A0A645AYA0</accession>
<dbReference type="GO" id="GO:0006631">
    <property type="term" value="P:fatty acid metabolic process"/>
    <property type="evidence" value="ECO:0007669"/>
    <property type="project" value="TreeGrafter"/>
</dbReference>
<keyword evidence="2 5" id="KW-0436">Ligase</keyword>
<dbReference type="SUPFAM" id="SSF56801">
    <property type="entry name" value="Acetyl-CoA synthetase-like"/>
    <property type="match status" value="1"/>
</dbReference>
<evidence type="ECO:0000256" key="1">
    <source>
        <dbReference type="ARBA" id="ARBA00006432"/>
    </source>
</evidence>
<name>A0A645AYA0_9ZZZZ</name>
<organism evidence="5">
    <name type="scientific">bioreactor metagenome</name>
    <dbReference type="NCBI Taxonomy" id="1076179"/>
    <lineage>
        <taxon>unclassified sequences</taxon>
        <taxon>metagenomes</taxon>
        <taxon>ecological metagenomes</taxon>
    </lineage>
</organism>
<dbReference type="EMBL" id="VSSQ01016618">
    <property type="protein sequence ID" value="MPM58150.1"/>
    <property type="molecule type" value="Genomic_DNA"/>
</dbReference>
<evidence type="ECO:0000313" key="5">
    <source>
        <dbReference type="EMBL" id="MPM58150.1"/>
    </source>
</evidence>
<dbReference type="InterPro" id="IPR000873">
    <property type="entry name" value="AMP-dep_synth/lig_dom"/>
</dbReference>
<reference evidence="5" key="1">
    <citation type="submission" date="2019-08" db="EMBL/GenBank/DDBJ databases">
        <authorList>
            <person name="Kucharzyk K."/>
            <person name="Murdoch R.W."/>
            <person name="Higgins S."/>
            <person name="Loffler F."/>
        </authorList>
    </citation>
    <scope>NUCLEOTIDE SEQUENCE</scope>
</reference>
<dbReference type="InterPro" id="IPR045851">
    <property type="entry name" value="AMP-bd_C_sf"/>
</dbReference>
<dbReference type="Pfam" id="PF00501">
    <property type="entry name" value="AMP-binding"/>
    <property type="match status" value="1"/>
</dbReference>
<dbReference type="Gene3D" id="3.40.50.12780">
    <property type="entry name" value="N-terminal domain of ligase-like"/>
    <property type="match status" value="1"/>
</dbReference>
<protein>
    <submittedName>
        <fullName evidence="5">Putative sulfoacetate--CoA ligase</fullName>
        <ecNumber evidence="5">6.2.1.-</ecNumber>
    </submittedName>
</protein>
<comment type="caution">
    <text evidence="5">The sequence shown here is derived from an EMBL/GenBank/DDBJ whole genome shotgun (WGS) entry which is preliminary data.</text>
</comment>
<feature type="domain" description="AMP-dependent synthetase/ligase" evidence="3">
    <location>
        <begin position="2"/>
        <end position="147"/>
    </location>
</feature>
<dbReference type="GO" id="GO:0031956">
    <property type="term" value="F:medium-chain fatty acid-CoA ligase activity"/>
    <property type="evidence" value="ECO:0007669"/>
    <property type="project" value="TreeGrafter"/>
</dbReference>
<dbReference type="PANTHER" id="PTHR43201:SF5">
    <property type="entry name" value="MEDIUM-CHAIN ACYL-COA LIGASE ACSF2, MITOCHONDRIAL"/>
    <property type="match status" value="1"/>
</dbReference>
<dbReference type="EC" id="6.2.1.-" evidence="5"/>
<dbReference type="PANTHER" id="PTHR43201">
    <property type="entry name" value="ACYL-COA SYNTHETASE"/>
    <property type="match status" value="1"/>
</dbReference>
<evidence type="ECO:0000259" key="4">
    <source>
        <dbReference type="Pfam" id="PF13193"/>
    </source>
</evidence>
<evidence type="ECO:0000256" key="2">
    <source>
        <dbReference type="ARBA" id="ARBA00022598"/>
    </source>
</evidence>
<dbReference type="AlphaFoldDB" id="A0A645AYA0"/>
<comment type="similarity">
    <text evidence="1">Belongs to the ATP-dependent AMP-binding enzyme family.</text>
</comment>
<feature type="domain" description="AMP-binding enzyme C-terminal" evidence="4">
    <location>
        <begin position="197"/>
        <end position="274"/>
    </location>
</feature>
<dbReference type="InterPro" id="IPR042099">
    <property type="entry name" value="ANL_N_sf"/>
</dbReference>
<dbReference type="InterPro" id="IPR025110">
    <property type="entry name" value="AMP-bd_C"/>
</dbReference>
<sequence>MVTILLFLRRGATIVLAEAPLERSMPVALRRRRMHLLYATPYHYNLMVNSPDFTPEMLTGVRQAVATAMRLNPAEAVAFRSKFGLPLTQAYGIIEVGLPCLNDDWSEIRAASVGRLQPGYELRILRPGGDGIGEVQLRGPGLFDAYYHPFAWRRDLFPEGWFPTGDLGRVDADGYLFLCGRSKNVINFLGMKIFPEEVEAVIDRFPGIRESRVSGRMLNGVEYPSAEVVLEPGCEWSPEFERALRRHCFATLARYQVPGEFTAVAALPRTASGKIRRDGSGSEVGEQK</sequence>
<dbReference type="Pfam" id="PF13193">
    <property type="entry name" value="AMP-binding_C"/>
    <property type="match status" value="1"/>
</dbReference>
<evidence type="ECO:0000259" key="3">
    <source>
        <dbReference type="Pfam" id="PF00501"/>
    </source>
</evidence>
<dbReference type="CDD" id="cd04433">
    <property type="entry name" value="AFD_class_I"/>
    <property type="match status" value="1"/>
</dbReference>
<proteinExistence type="inferred from homology"/>
<gene>
    <name evidence="5" type="primary">sauT_1</name>
    <name evidence="5" type="ORF">SDC9_104979</name>
</gene>